<comment type="caution">
    <text evidence="1">The sequence shown here is derived from an EMBL/GenBank/DDBJ whole genome shotgun (WGS) entry which is preliminary data.</text>
</comment>
<dbReference type="EMBL" id="JBBWWR010000080">
    <property type="protein sequence ID" value="KAK8935037.1"/>
    <property type="molecule type" value="Genomic_DNA"/>
</dbReference>
<sequence length="96" mass="11073">MRCCRNIPTRARETSGRGLKECACITEQANGKPGDVKNGRINHRRGGCRKSRRRQGTLFRQLYFRLQIAPPASSPESDSQLERENCVEIWREDRVL</sequence>
<protein>
    <submittedName>
        <fullName evidence="1">Uncharacterized protein</fullName>
    </submittedName>
</protein>
<evidence type="ECO:0000313" key="2">
    <source>
        <dbReference type="Proteomes" id="UP001412067"/>
    </source>
</evidence>
<keyword evidence="2" id="KW-1185">Reference proteome</keyword>
<accession>A0ABR2LC74</accession>
<dbReference type="Proteomes" id="UP001412067">
    <property type="component" value="Unassembled WGS sequence"/>
</dbReference>
<reference evidence="1 2" key="1">
    <citation type="journal article" date="2022" name="Nat. Plants">
        <title>Genomes of leafy and leafless Platanthera orchids illuminate the evolution of mycoheterotrophy.</title>
        <authorList>
            <person name="Li M.H."/>
            <person name="Liu K.W."/>
            <person name="Li Z."/>
            <person name="Lu H.C."/>
            <person name="Ye Q.L."/>
            <person name="Zhang D."/>
            <person name="Wang J.Y."/>
            <person name="Li Y.F."/>
            <person name="Zhong Z.M."/>
            <person name="Liu X."/>
            <person name="Yu X."/>
            <person name="Liu D.K."/>
            <person name="Tu X.D."/>
            <person name="Liu B."/>
            <person name="Hao Y."/>
            <person name="Liao X.Y."/>
            <person name="Jiang Y.T."/>
            <person name="Sun W.H."/>
            <person name="Chen J."/>
            <person name="Chen Y.Q."/>
            <person name="Ai Y."/>
            <person name="Zhai J.W."/>
            <person name="Wu S.S."/>
            <person name="Zhou Z."/>
            <person name="Hsiao Y.Y."/>
            <person name="Wu W.L."/>
            <person name="Chen Y.Y."/>
            <person name="Lin Y.F."/>
            <person name="Hsu J.L."/>
            <person name="Li C.Y."/>
            <person name="Wang Z.W."/>
            <person name="Zhao X."/>
            <person name="Zhong W.Y."/>
            <person name="Ma X.K."/>
            <person name="Ma L."/>
            <person name="Huang J."/>
            <person name="Chen G.Z."/>
            <person name="Huang M.Z."/>
            <person name="Huang L."/>
            <person name="Peng D.H."/>
            <person name="Luo Y.B."/>
            <person name="Zou S.Q."/>
            <person name="Chen S.P."/>
            <person name="Lan S."/>
            <person name="Tsai W.C."/>
            <person name="Van de Peer Y."/>
            <person name="Liu Z.J."/>
        </authorList>
    </citation>
    <scope>NUCLEOTIDE SEQUENCE [LARGE SCALE GENOMIC DNA]</scope>
    <source>
        <strain evidence="1">Lor288</strain>
    </source>
</reference>
<evidence type="ECO:0000313" key="1">
    <source>
        <dbReference type="EMBL" id="KAK8935037.1"/>
    </source>
</evidence>
<proteinExistence type="predicted"/>
<organism evidence="1 2">
    <name type="scientific">Platanthera guangdongensis</name>
    <dbReference type="NCBI Taxonomy" id="2320717"/>
    <lineage>
        <taxon>Eukaryota</taxon>
        <taxon>Viridiplantae</taxon>
        <taxon>Streptophyta</taxon>
        <taxon>Embryophyta</taxon>
        <taxon>Tracheophyta</taxon>
        <taxon>Spermatophyta</taxon>
        <taxon>Magnoliopsida</taxon>
        <taxon>Liliopsida</taxon>
        <taxon>Asparagales</taxon>
        <taxon>Orchidaceae</taxon>
        <taxon>Orchidoideae</taxon>
        <taxon>Orchideae</taxon>
        <taxon>Orchidinae</taxon>
        <taxon>Platanthera</taxon>
    </lineage>
</organism>
<name>A0ABR2LC74_9ASPA</name>
<gene>
    <name evidence="1" type="ORF">KSP40_PGU015480</name>
</gene>